<dbReference type="InterPro" id="IPR010980">
    <property type="entry name" value="Cyt_c/b562"/>
</dbReference>
<keyword evidence="1" id="KW-0732">Signal</keyword>
<dbReference type="EMBL" id="MFSS01000055">
    <property type="protein sequence ID" value="OGI43462.1"/>
    <property type="molecule type" value="Genomic_DNA"/>
</dbReference>
<dbReference type="AlphaFoldDB" id="A0A1F6TEE1"/>
<evidence type="ECO:0000313" key="2">
    <source>
        <dbReference type="EMBL" id="OGI43462.1"/>
    </source>
</evidence>
<dbReference type="SUPFAM" id="SSF47175">
    <property type="entry name" value="Cytochromes"/>
    <property type="match status" value="1"/>
</dbReference>
<sequence>MEATMLKRSIAVVLLAGAIAGPSTGSSAEPQAGATKDMAPVLALTPKLRGALVAEMAGLKGGIAELAVALAAGEWDKLARRAERIRDSYIMKQKLSAEEMSQLHRALPAEFLELDERFHRHAESLAHAAQQHDGELAAFYLFRMTEGCVNCHARYATHVLKGFRRATETPHTH</sequence>
<evidence type="ECO:0000256" key="1">
    <source>
        <dbReference type="SAM" id="SignalP"/>
    </source>
</evidence>
<gene>
    <name evidence="2" type="ORF">A2150_03385</name>
</gene>
<organism evidence="2 3">
    <name type="scientific">Candidatus Muproteobacteria bacterium RBG_16_64_11</name>
    <dbReference type="NCBI Taxonomy" id="1817758"/>
    <lineage>
        <taxon>Bacteria</taxon>
        <taxon>Pseudomonadati</taxon>
        <taxon>Pseudomonadota</taxon>
        <taxon>Candidatus Muproteobacteria</taxon>
    </lineage>
</organism>
<accession>A0A1F6TEE1</accession>
<protein>
    <recommendedName>
        <fullName evidence="4">Cytochrome C</fullName>
    </recommendedName>
</protein>
<evidence type="ECO:0008006" key="4">
    <source>
        <dbReference type="Google" id="ProtNLM"/>
    </source>
</evidence>
<dbReference type="GO" id="GO:0005506">
    <property type="term" value="F:iron ion binding"/>
    <property type="evidence" value="ECO:0007669"/>
    <property type="project" value="InterPro"/>
</dbReference>
<feature type="chain" id="PRO_5009526672" description="Cytochrome C" evidence="1">
    <location>
        <begin position="29"/>
        <end position="173"/>
    </location>
</feature>
<name>A0A1F6TEE1_9PROT</name>
<dbReference type="GO" id="GO:0022900">
    <property type="term" value="P:electron transport chain"/>
    <property type="evidence" value="ECO:0007669"/>
    <property type="project" value="InterPro"/>
</dbReference>
<evidence type="ECO:0000313" key="3">
    <source>
        <dbReference type="Proteomes" id="UP000177925"/>
    </source>
</evidence>
<comment type="caution">
    <text evidence="2">The sequence shown here is derived from an EMBL/GenBank/DDBJ whole genome shotgun (WGS) entry which is preliminary data.</text>
</comment>
<dbReference type="GO" id="GO:0020037">
    <property type="term" value="F:heme binding"/>
    <property type="evidence" value="ECO:0007669"/>
    <property type="project" value="InterPro"/>
</dbReference>
<reference evidence="2 3" key="1">
    <citation type="journal article" date="2016" name="Nat. Commun.">
        <title>Thousands of microbial genomes shed light on interconnected biogeochemical processes in an aquifer system.</title>
        <authorList>
            <person name="Anantharaman K."/>
            <person name="Brown C.T."/>
            <person name="Hug L.A."/>
            <person name="Sharon I."/>
            <person name="Castelle C.J."/>
            <person name="Probst A.J."/>
            <person name="Thomas B.C."/>
            <person name="Singh A."/>
            <person name="Wilkins M.J."/>
            <person name="Karaoz U."/>
            <person name="Brodie E.L."/>
            <person name="Williams K.H."/>
            <person name="Hubbard S.S."/>
            <person name="Banfield J.F."/>
        </authorList>
    </citation>
    <scope>NUCLEOTIDE SEQUENCE [LARGE SCALE GENOMIC DNA]</scope>
</reference>
<dbReference type="GO" id="GO:0009055">
    <property type="term" value="F:electron transfer activity"/>
    <property type="evidence" value="ECO:0007669"/>
    <property type="project" value="InterPro"/>
</dbReference>
<feature type="signal peptide" evidence="1">
    <location>
        <begin position="1"/>
        <end position="28"/>
    </location>
</feature>
<proteinExistence type="predicted"/>
<dbReference type="Proteomes" id="UP000177925">
    <property type="component" value="Unassembled WGS sequence"/>
</dbReference>